<evidence type="ECO:0000313" key="2">
    <source>
        <dbReference type="EMBL" id="KAF0022653.1"/>
    </source>
</evidence>
<gene>
    <name evidence="2" type="ORF">F2P81_025045</name>
</gene>
<name>A0A6A4RLC1_SCOMX</name>
<dbReference type="Proteomes" id="UP000438429">
    <property type="component" value="Unassembled WGS sequence"/>
</dbReference>
<comment type="caution">
    <text evidence="2">The sequence shown here is derived from an EMBL/GenBank/DDBJ whole genome shotgun (WGS) entry which is preliminary data.</text>
</comment>
<evidence type="ECO:0000313" key="3">
    <source>
        <dbReference type="Proteomes" id="UP000438429"/>
    </source>
</evidence>
<accession>A0A6A4RLC1</accession>
<sequence length="168" mass="17930">MRAALSRSARSRSSELVESLKLMSLCLSSQLQQHRGGRGQRGKLIIDPCGLSGGRGQRGKLIIDPCGVKIQEKSSWKMCIGSSGSLDTITLPTTAALPRSHSAHHHHHHRKSAGPAHRNAHSNLSSLKNGMLQLPLCEKTISVNIQRGGGSRDGLLCTATPASCCQVI</sequence>
<organism evidence="2 3">
    <name type="scientific">Scophthalmus maximus</name>
    <name type="common">Turbot</name>
    <name type="synonym">Psetta maxima</name>
    <dbReference type="NCBI Taxonomy" id="52904"/>
    <lineage>
        <taxon>Eukaryota</taxon>
        <taxon>Metazoa</taxon>
        <taxon>Chordata</taxon>
        <taxon>Craniata</taxon>
        <taxon>Vertebrata</taxon>
        <taxon>Euteleostomi</taxon>
        <taxon>Actinopterygii</taxon>
        <taxon>Neopterygii</taxon>
        <taxon>Teleostei</taxon>
        <taxon>Neoteleostei</taxon>
        <taxon>Acanthomorphata</taxon>
        <taxon>Carangaria</taxon>
        <taxon>Pleuronectiformes</taxon>
        <taxon>Pleuronectoidei</taxon>
        <taxon>Scophthalmidae</taxon>
        <taxon>Scophthalmus</taxon>
    </lineage>
</organism>
<reference evidence="2 3" key="1">
    <citation type="submission" date="2019-06" db="EMBL/GenBank/DDBJ databases">
        <title>Draft genomes of female and male turbot (Scophthalmus maximus).</title>
        <authorList>
            <person name="Xu H."/>
            <person name="Xu X.-W."/>
            <person name="Shao C."/>
            <person name="Chen S."/>
        </authorList>
    </citation>
    <scope>NUCLEOTIDE SEQUENCE [LARGE SCALE GENOMIC DNA]</scope>
    <source>
        <strain evidence="2">Ysfricsl-2016a</strain>
        <tissue evidence="2">Blood</tissue>
    </source>
</reference>
<protein>
    <submittedName>
        <fullName evidence="2">Uncharacterized protein</fullName>
    </submittedName>
</protein>
<evidence type="ECO:0000256" key="1">
    <source>
        <dbReference type="SAM" id="MobiDB-lite"/>
    </source>
</evidence>
<dbReference type="AlphaFoldDB" id="A0A6A4RLC1"/>
<feature type="compositionally biased region" description="Basic residues" evidence="1">
    <location>
        <begin position="101"/>
        <end position="112"/>
    </location>
</feature>
<dbReference type="EMBL" id="VEVO01000024">
    <property type="protein sequence ID" value="KAF0022653.1"/>
    <property type="molecule type" value="Genomic_DNA"/>
</dbReference>
<feature type="region of interest" description="Disordered" evidence="1">
    <location>
        <begin position="98"/>
        <end position="123"/>
    </location>
</feature>
<proteinExistence type="predicted"/>